<sequence length="383" mass="38713">MESLDASLGVWPLAGLPEIGAGDDLAGLIADSLRLGPGLLDGDVLVVTSKVVSKALGLRAPVGLGRRDLVVSESVRIVAERDTSTGPTRIVEAHSGVVAAAAGVDTSNTGPSGEVLLLPRDPDAVTEGLHGELAGYFPGVSFAVILSDTAGRPWRGGQVDFALGACGLRVIDDHRGGRDADGRALEVTAIAVADELAATGDLVKGKAKKVPVALIRGAGEWVLPADEADAASRWRDGARRLVRTGPGDWFAMGHVEAVRAALGHPPGSASSYSVGIPSVNRETTAARMARAIRLALTLPGTGQADAAGEVVVGDPSAGEPGVGEPGAAYVEVVVEGDGGCCAVVPVADGFAAGYVAARLEVALMSEGLAASVERTPTGLRVRT</sequence>
<evidence type="ECO:0000313" key="3">
    <source>
        <dbReference type="Proteomes" id="UP000035720"/>
    </source>
</evidence>
<dbReference type="PANTHER" id="PTHR47917:SF1">
    <property type="entry name" value="COENZYME F420:L-GLUTAMATE LIGASE"/>
    <property type="match status" value="1"/>
</dbReference>
<evidence type="ECO:0000313" key="2">
    <source>
        <dbReference type="EMBL" id="CCI51992.1"/>
    </source>
</evidence>
<dbReference type="AlphaFoldDB" id="A0A077MB08"/>
<name>A0A077MB08_9MICO</name>
<dbReference type="InterPro" id="IPR002847">
    <property type="entry name" value="F420-0_gamma-glut_ligase-dom"/>
</dbReference>
<comment type="caution">
    <text evidence="2">The sequence shown here is derived from an EMBL/GenBank/DDBJ whole genome shotgun (WGS) entry which is preliminary data.</text>
</comment>
<dbReference type="Pfam" id="PF01996">
    <property type="entry name" value="F420_ligase"/>
    <property type="match status" value="2"/>
</dbReference>
<proteinExistence type="predicted"/>
<dbReference type="EMBL" id="CAJC01000043">
    <property type="protein sequence ID" value="CCI51992.1"/>
    <property type="molecule type" value="Genomic_DNA"/>
</dbReference>
<gene>
    <name evidence="2" type="ORF">BN13_1370010</name>
</gene>
<evidence type="ECO:0000259" key="1">
    <source>
        <dbReference type="Pfam" id="PF01996"/>
    </source>
</evidence>
<dbReference type="SUPFAM" id="SSF144010">
    <property type="entry name" value="CofE-like"/>
    <property type="match status" value="1"/>
</dbReference>
<feature type="domain" description="Coenzyme F420:L-glutamate ligase-like" evidence="1">
    <location>
        <begin position="69"/>
        <end position="217"/>
    </location>
</feature>
<feature type="domain" description="Coenzyme F420:L-glutamate ligase-like" evidence="1">
    <location>
        <begin position="16"/>
        <end position="57"/>
    </location>
</feature>
<dbReference type="Gene3D" id="3.30.1330.100">
    <property type="entry name" value="CofE-like"/>
    <property type="match status" value="1"/>
</dbReference>
<dbReference type="STRING" id="1193518.BN13_1370010"/>
<dbReference type="PANTHER" id="PTHR47917">
    <property type="match status" value="1"/>
</dbReference>
<dbReference type="OrthoDB" id="9788295at2"/>
<dbReference type="Proteomes" id="UP000035720">
    <property type="component" value="Unassembled WGS sequence"/>
</dbReference>
<reference evidence="2 3" key="1">
    <citation type="journal article" date="2013" name="ISME J.">
        <title>A metabolic model for members of the genus Tetrasphaera involved in enhanced biological phosphorus removal.</title>
        <authorList>
            <person name="Kristiansen R."/>
            <person name="Nguyen H.T.T."/>
            <person name="Saunders A.M."/>
            <person name="Nielsen J.L."/>
            <person name="Wimmer R."/>
            <person name="Le V.Q."/>
            <person name="McIlroy S.J."/>
            <person name="Petrovski S."/>
            <person name="Seviour R.J."/>
            <person name="Calteau A."/>
            <person name="Nielsen K.L."/>
            <person name="Nielsen P.H."/>
        </authorList>
    </citation>
    <scope>NUCLEOTIDE SEQUENCE [LARGE SCALE GENOMIC DNA]</scope>
    <source>
        <strain evidence="2 3">Ben 74</strain>
    </source>
</reference>
<dbReference type="GO" id="GO:0052618">
    <property type="term" value="F:coenzyme F420-0:L-glutamate ligase activity"/>
    <property type="evidence" value="ECO:0007669"/>
    <property type="project" value="TreeGrafter"/>
</dbReference>
<organism evidence="2 3">
    <name type="scientific">Nostocoides jenkinsii Ben 74</name>
    <dbReference type="NCBI Taxonomy" id="1193518"/>
    <lineage>
        <taxon>Bacteria</taxon>
        <taxon>Bacillati</taxon>
        <taxon>Actinomycetota</taxon>
        <taxon>Actinomycetes</taxon>
        <taxon>Micrococcales</taxon>
        <taxon>Intrasporangiaceae</taxon>
        <taxon>Nostocoides</taxon>
    </lineage>
</organism>
<keyword evidence="3" id="KW-1185">Reference proteome</keyword>
<accession>A0A077MB08</accession>
<protein>
    <recommendedName>
        <fullName evidence="1">Coenzyme F420:L-glutamate ligase-like domain-containing protein</fullName>
    </recommendedName>
</protein>
<dbReference type="RefSeq" id="WP_053079834.1">
    <property type="nucleotide sequence ID" value="NZ_HF571038.1"/>
</dbReference>